<dbReference type="AlphaFoldDB" id="A0A418YPX5"/>
<dbReference type="EMBL" id="QVRA01000015">
    <property type="protein sequence ID" value="RJG53472.1"/>
    <property type="molecule type" value="Genomic_DNA"/>
</dbReference>
<dbReference type="RefSeq" id="WP_119748143.1">
    <property type="nucleotide sequence ID" value="NZ_QVRA01000015.1"/>
</dbReference>
<name>A0A418YPX5_9SPHN</name>
<gene>
    <name evidence="1" type="ORF">D0Z70_15750</name>
</gene>
<evidence type="ECO:0000313" key="1">
    <source>
        <dbReference type="EMBL" id="RJG53472.1"/>
    </source>
</evidence>
<keyword evidence="2" id="KW-1185">Reference proteome</keyword>
<comment type="caution">
    <text evidence="1">The sequence shown here is derived from an EMBL/GenBank/DDBJ whole genome shotgun (WGS) entry which is preliminary data.</text>
</comment>
<reference evidence="1 2" key="1">
    <citation type="submission" date="2018-08" db="EMBL/GenBank/DDBJ databases">
        <title>Sphingobium sp. EO9.</title>
        <authorList>
            <person name="Park Y."/>
            <person name="Kim K.H."/>
            <person name="Jeon C.O."/>
        </authorList>
    </citation>
    <scope>NUCLEOTIDE SEQUENCE [LARGE SCALE GENOMIC DNA]</scope>
    <source>
        <strain evidence="1 2">EO9</strain>
    </source>
</reference>
<accession>A0A418YPX5</accession>
<dbReference type="Proteomes" id="UP000283469">
    <property type="component" value="Unassembled WGS sequence"/>
</dbReference>
<proteinExistence type="predicted"/>
<organism evidence="1 2">
    <name type="scientific">Sphingobium terrigena</name>
    <dbReference type="NCBI Taxonomy" id="2304063"/>
    <lineage>
        <taxon>Bacteria</taxon>
        <taxon>Pseudomonadati</taxon>
        <taxon>Pseudomonadota</taxon>
        <taxon>Alphaproteobacteria</taxon>
        <taxon>Sphingomonadales</taxon>
        <taxon>Sphingomonadaceae</taxon>
        <taxon>Sphingobium</taxon>
    </lineage>
</organism>
<sequence length="117" mass="12839">MQSQRTAPGIAIAHTDDDVVIRVNRQHAMPILSILLHSKFADGPRIDFLTTPYVNALIEALIEPAGLAPTNLVMDRADLNAPIRLVEEWALANGRDDGETMSMLREATYPYTVKGIG</sequence>
<evidence type="ECO:0000313" key="2">
    <source>
        <dbReference type="Proteomes" id="UP000283469"/>
    </source>
</evidence>
<protein>
    <submittedName>
        <fullName evidence="1">Uncharacterized protein</fullName>
    </submittedName>
</protein>